<sequence>MLLPIMAALLRIRAPLLRTSGRSRGPSNVSAYCWSSTGAFHANFSRTALLYDNQEAHWCFCVSRRLSAPHASAARRLFGLCWGSTDAFPYNFSRPLRVYDKQDGHRGAAALSRRRCCVSRRLPAPPGRSRGGPPVLLRVTASLRIMASFNTPRLSGPSNVSPIAGAALTGFMLISHEQYSCTTSRRHTRPAPLRIMASFSTRGPSIVSAYCWSGTDWLYASLSRTVQPYDKQEAQLCCSTRIMAALLRITASFSTSRLSGRPTVSAYCWSYVIYTHAYIYIDVDVE</sequence>
<reference evidence="1" key="1">
    <citation type="submission" date="2023-04" db="EMBL/GenBank/DDBJ databases">
        <authorList>
            <consortium name="ELIXIR-Norway"/>
        </authorList>
    </citation>
    <scope>NUCLEOTIDE SEQUENCE [LARGE SCALE GENOMIC DNA]</scope>
</reference>
<accession>A0ABN8XJW8</accession>
<protein>
    <submittedName>
        <fullName evidence="1">Uncharacterized protein</fullName>
    </submittedName>
</protein>
<proteinExistence type="predicted"/>
<comment type="caution">
    <text evidence="1">The sequence shown here is derived from an EMBL/GenBank/DDBJ whole genome shotgun (WGS) entry which is preliminary data.</text>
</comment>
<gene>
    <name evidence="1" type="ORF">MRATA1EN1_LOCUS30716</name>
</gene>
<dbReference type="EMBL" id="CATKSN020000126">
    <property type="protein sequence ID" value="CAI9149098.1"/>
    <property type="molecule type" value="Genomic_DNA"/>
</dbReference>
<evidence type="ECO:0000313" key="2">
    <source>
        <dbReference type="Proteomes" id="UP001176941"/>
    </source>
</evidence>
<keyword evidence="2" id="KW-1185">Reference proteome</keyword>
<dbReference type="Proteomes" id="UP001176941">
    <property type="component" value="Unassembled WGS sequence"/>
</dbReference>
<organism evidence="1 2">
    <name type="scientific">Rangifer tarandus platyrhynchus</name>
    <name type="common">Svalbard reindeer</name>
    <dbReference type="NCBI Taxonomy" id="3082113"/>
    <lineage>
        <taxon>Eukaryota</taxon>
        <taxon>Metazoa</taxon>
        <taxon>Chordata</taxon>
        <taxon>Craniata</taxon>
        <taxon>Vertebrata</taxon>
        <taxon>Euteleostomi</taxon>
        <taxon>Mammalia</taxon>
        <taxon>Eutheria</taxon>
        <taxon>Laurasiatheria</taxon>
        <taxon>Artiodactyla</taxon>
        <taxon>Ruminantia</taxon>
        <taxon>Pecora</taxon>
        <taxon>Cervidae</taxon>
        <taxon>Odocoileinae</taxon>
        <taxon>Rangifer</taxon>
    </lineage>
</organism>
<evidence type="ECO:0000313" key="1">
    <source>
        <dbReference type="EMBL" id="CAI9149098.1"/>
    </source>
</evidence>
<name>A0ABN8XJW8_RANTA</name>